<dbReference type="EMBL" id="GAKP01009685">
    <property type="protein sequence ID" value="JAC49267.1"/>
    <property type="molecule type" value="Transcribed_RNA"/>
</dbReference>
<evidence type="ECO:0000256" key="7">
    <source>
        <dbReference type="ARBA" id="ARBA00022692"/>
    </source>
</evidence>
<keyword evidence="12 17" id="KW-0256">Endoplasmic reticulum</keyword>
<dbReference type="InterPro" id="IPR013233">
    <property type="entry name" value="PIG-X/PBN1"/>
</dbReference>
<dbReference type="GO" id="GO:0046872">
    <property type="term" value="F:metal ion binding"/>
    <property type="evidence" value="ECO:0007669"/>
    <property type="project" value="UniProtKB-KW"/>
</dbReference>
<evidence type="ECO:0000256" key="15">
    <source>
        <dbReference type="ARBA" id="ARBA00023136"/>
    </source>
</evidence>
<evidence type="ECO:0000256" key="16">
    <source>
        <dbReference type="ARBA" id="ARBA00023180"/>
    </source>
</evidence>
<sequence length="560" mass="63766">MQFLVKTFQNSGKGIFMSFYAVARGHNVGIYDSWAKCEEQVRGFKGAKYKKFKSKSEAEDFVKNLNGFVSENITSPTPKDFWPDDETFELNSLEDSELLAAASNVESSNKRKRDAPDELGTKKKKYPEHVSNFWKPVGKMIFKEHSFEIDSEGYIIVYTDGSCINNGSSDACAGFGVYFGENHPLNASKPVTGRVTNNVGEIQAAIHAINTAKSFGIEKLCVSTDSQFLINSITIWIEGWKQKNWRKQNGEPVKNSIDFKELDKLLADNSIQVKWNYVKGHHRIVGNEMADKLAREGSDTYKRLRCSQSPTKPIVGLQLSDTGMHRDLIYTVQFTNALYDKSCNYVLEQLLPAGVYISVDQIGDLKRLKKLNGIFPEFVDIEAPTEKSKSFTIMLNGVPQSTDAIKLPIHYRYHAPSKKQNKFATVEIPIPKLYIKCKTLEDNSIEEFLETASKYNYCLNERSISFETKINENNSNSSPKSNLAVYDNCDWYLVDVHFQLKTDLRADIPIGNEKAFPPILYATIIISWIISLYTVFRTHAIPRRINYKLEEQRVLQNKMK</sequence>
<dbReference type="InterPro" id="IPR037056">
    <property type="entry name" value="RNase_H1_N_sf"/>
</dbReference>
<evidence type="ECO:0000259" key="18">
    <source>
        <dbReference type="PROSITE" id="PS50879"/>
    </source>
</evidence>
<keyword evidence="11" id="KW-0378">Hydrolase</keyword>
<comment type="similarity">
    <text evidence="4">Belongs to the RNase H family.</text>
</comment>
<keyword evidence="8" id="KW-0540">Nuclease</keyword>
<reference evidence="19" key="1">
    <citation type="journal article" date="2014" name="BMC Genomics">
        <title>Characterizing the developmental transcriptome of the oriental fruit fly, Bactrocera dorsalis (Diptera: Tephritidae) through comparative genomic analysis with Drosophila melanogaster utilizing modENCODE datasets.</title>
        <authorList>
            <person name="Geib S.M."/>
            <person name="Calla B."/>
            <person name="Hall B."/>
            <person name="Hou S."/>
            <person name="Manoukis N.C."/>
        </authorList>
    </citation>
    <scope>NUCLEOTIDE SEQUENCE</scope>
    <source>
        <strain evidence="19">Punador</strain>
    </source>
</reference>
<dbReference type="InterPro" id="IPR011320">
    <property type="entry name" value="RNase_H1_N"/>
</dbReference>
<feature type="domain" description="RNase H type-1" evidence="18">
    <location>
        <begin position="151"/>
        <end position="299"/>
    </location>
</feature>
<evidence type="ECO:0000256" key="14">
    <source>
        <dbReference type="ARBA" id="ARBA00022989"/>
    </source>
</evidence>
<dbReference type="InterPro" id="IPR050092">
    <property type="entry name" value="RNase_H"/>
</dbReference>
<keyword evidence="13" id="KW-0460">Magnesium</keyword>
<dbReference type="SUPFAM" id="SSF53098">
    <property type="entry name" value="Ribonuclease H-like"/>
    <property type="match status" value="1"/>
</dbReference>
<evidence type="ECO:0000256" key="4">
    <source>
        <dbReference type="ARBA" id="ARBA00005300"/>
    </source>
</evidence>
<comment type="subcellular location">
    <subcellularLocation>
        <location evidence="2 17">Endoplasmic reticulum membrane</location>
        <topology evidence="2 17">Single-pass membrane protein</topology>
    </subcellularLocation>
</comment>
<keyword evidence="14 17" id="KW-1133">Transmembrane helix</keyword>
<dbReference type="InterPro" id="IPR012337">
    <property type="entry name" value="RNaseH-like_sf"/>
</dbReference>
<gene>
    <name evidence="19" type="primary">RNH1</name>
</gene>
<protein>
    <recommendedName>
        <fullName evidence="17">Phosphatidylinositol-glycan biosynthesis class X protein</fullName>
    </recommendedName>
</protein>
<evidence type="ECO:0000313" key="19">
    <source>
        <dbReference type="EMBL" id="JAC49267.1"/>
    </source>
</evidence>
<dbReference type="GO" id="GO:0006506">
    <property type="term" value="P:GPI anchor biosynthetic process"/>
    <property type="evidence" value="ECO:0007669"/>
    <property type="project" value="UniProtKB-UniPathway"/>
</dbReference>
<dbReference type="GO" id="GO:0043137">
    <property type="term" value="P:DNA replication, removal of RNA primer"/>
    <property type="evidence" value="ECO:0007669"/>
    <property type="project" value="TreeGrafter"/>
</dbReference>
<dbReference type="GO" id="GO:0004523">
    <property type="term" value="F:RNA-DNA hybrid ribonuclease activity"/>
    <property type="evidence" value="ECO:0007669"/>
    <property type="project" value="InterPro"/>
</dbReference>
<dbReference type="FunFam" id="3.30.420.10:FF:000097">
    <property type="entry name" value="Ribonuclease H1"/>
    <property type="match status" value="1"/>
</dbReference>
<dbReference type="AlphaFoldDB" id="A0A034W4P6"/>
<evidence type="ECO:0000256" key="9">
    <source>
        <dbReference type="ARBA" id="ARBA00022723"/>
    </source>
</evidence>
<evidence type="ECO:0000256" key="8">
    <source>
        <dbReference type="ARBA" id="ARBA00022722"/>
    </source>
</evidence>
<keyword evidence="16" id="KW-0325">Glycoprotein</keyword>
<evidence type="ECO:0000256" key="12">
    <source>
        <dbReference type="ARBA" id="ARBA00022824"/>
    </source>
</evidence>
<name>A0A034W4P6_BACDO</name>
<dbReference type="GO" id="GO:0005789">
    <property type="term" value="C:endoplasmic reticulum membrane"/>
    <property type="evidence" value="ECO:0007669"/>
    <property type="project" value="UniProtKB-SubCell"/>
</dbReference>
<dbReference type="GO" id="GO:0003676">
    <property type="term" value="F:nucleic acid binding"/>
    <property type="evidence" value="ECO:0007669"/>
    <property type="project" value="InterPro"/>
</dbReference>
<accession>A0A034W4P6</accession>
<dbReference type="InterPro" id="IPR036397">
    <property type="entry name" value="RNaseH_sf"/>
</dbReference>
<keyword evidence="9" id="KW-0479">Metal-binding</keyword>
<feature type="transmembrane region" description="Helical" evidence="17">
    <location>
        <begin position="519"/>
        <end position="536"/>
    </location>
</feature>
<organism evidence="19">
    <name type="scientific">Bactrocera dorsalis</name>
    <name type="common">Oriental fruit fly</name>
    <name type="synonym">Dacus dorsalis</name>
    <dbReference type="NCBI Taxonomy" id="27457"/>
    <lineage>
        <taxon>Eukaryota</taxon>
        <taxon>Metazoa</taxon>
        <taxon>Ecdysozoa</taxon>
        <taxon>Arthropoda</taxon>
        <taxon>Hexapoda</taxon>
        <taxon>Insecta</taxon>
        <taxon>Pterygota</taxon>
        <taxon>Neoptera</taxon>
        <taxon>Endopterygota</taxon>
        <taxon>Diptera</taxon>
        <taxon>Brachycera</taxon>
        <taxon>Muscomorpha</taxon>
        <taxon>Tephritoidea</taxon>
        <taxon>Tephritidae</taxon>
        <taxon>Bactrocera</taxon>
        <taxon>Bactrocera</taxon>
    </lineage>
</organism>
<dbReference type="UniPathway" id="UPA00196"/>
<proteinExistence type="inferred from homology"/>
<comment type="pathway">
    <text evidence="3 17">Glycolipid biosynthesis; glycosylphosphatidylinositol-anchor biosynthesis.</text>
</comment>
<dbReference type="PANTHER" id="PTHR10642:SF31">
    <property type="entry name" value="RIBONUCLEASE H1"/>
    <property type="match status" value="1"/>
</dbReference>
<evidence type="ECO:0000256" key="10">
    <source>
        <dbReference type="ARBA" id="ARBA00022759"/>
    </source>
</evidence>
<dbReference type="FunFam" id="3.40.970.10:FF:000001">
    <property type="entry name" value="Ribonuclease H1"/>
    <property type="match status" value="1"/>
</dbReference>
<dbReference type="Pfam" id="PF08320">
    <property type="entry name" value="PIG-X"/>
    <property type="match status" value="1"/>
</dbReference>
<keyword evidence="10" id="KW-0255">Endonuclease</keyword>
<keyword evidence="6 17" id="KW-0337">GPI-anchor biosynthesis</keyword>
<evidence type="ECO:0000256" key="3">
    <source>
        <dbReference type="ARBA" id="ARBA00004687"/>
    </source>
</evidence>
<evidence type="ECO:0000256" key="5">
    <source>
        <dbReference type="ARBA" id="ARBA00010345"/>
    </source>
</evidence>
<dbReference type="PANTHER" id="PTHR10642">
    <property type="entry name" value="RIBONUCLEASE H1"/>
    <property type="match status" value="1"/>
</dbReference>
<dbReference type="PROSITE" id="PS50879">
    <property type="entry name" value="RNASE_H_1"/>
    <property type="match status" value="1"/>
</dbReference>
<dbReference type="OrthoDB" id="407198at2759"/>
<dbReference type="InterPro" id="IPR002156">
    <property type="entry name" value="RNaseH_domain"/>
</dbReference>
<dbReference type="Gene3D" id="3.40.970.10">
    <property type="entry name" value="Ribonuclease H1, N-terminal domain"/>
    <property type="match status" value="1"/>
</dbReference>
<dbReference type="Pfam" id="PF00075">
    <property type="entry name" value="RNase_H"/>
    <property type="match status" value="1"/>
</dbReference>
<comment type="similarity">
    <text evidence="5 17">Belongs to the PIGX family.</text>
</comment>
<dbReference type="InterPro" id="IPR009027">
    <property type="entry name" value="Ribosomal_bL9/RNase_H1_N"/>
</dbReference>
<dbReference type="CDD" id="cd09280">
    <property type="entry name" value="RNase_HI_eukaryote_like"/>
    <property type="match status" value="1"/>
</dbReference>
<evidence type="ECO:0000256" key="2">
    <source>
        <dbReference type="ARBA" id="ARBA00004389"/>
    </source>
</evidence>
<evidence type="ECO:0000256" key="17">
    <source>
        <dbReference type="RuleBase" id="RU366056"/>
    </source>
</evidence>
<evidence type="ECO:0000256" key="11">
    <source>
        <dbReference type="ARBA" id="ARBA00022801"/>
    </source>
</evidence>
<comment type="cofactor">
    <cofactor evidence="1">
        <name>Mg(2+)</name>
        <dbReference type="ChEBI" id="CHEBI:18420"/>
    </cofactor>
</comment>
<evidence type="ECO:0000256" key="6">
    <source>
        <dbReference type="ARBA" id="ARBA00022502"/>
    </source>
</evidence>
<evidence type="ECO:0000256" key="13">
    <source>
        <dbReference type="ARBA" id="ARBA00022842"/>
    </source>
</evidence>
<dbReference type="Pfam" id="PF01693">
    <property type="entry name" value="Cauli_VI"/>
    <property type="match status" value="1"/>
</dbReference>
<dbReference type="Gene3D" id="3.30.420.10">
    <property type="entry name" value="Ribonuclease H-like superfamily/Ribonuclease H"/>
    <property type="match status" value="1"/>
</dbReference>
<comment type="function">
    <text evidence="17">Stabilizing subunit of the glycosylphosphatidylinositol-mannosyltransferase I complex which catalyzes the transfer of the first mannose, via an alpha-1,4 bond from a dolichol-phosphate-mannose (Dol-P-Man) to the glucosaminyl acyl phosphatidylinositol (GlcN-(acyl)PI) intermediate to generate alpha-D-Man-(1-&gt;4)-alpha-D-GlcN-(1-&gt;6)-(1-radyl,2-acyl-sn-glycero-3-phospho)-2-acyl-inositol and participates in the sixth step of the glycosylphosphatidylinositol-anchor biosynthesis. Probably acts by stabilizing the mannosyltransferase PIGM.</text>
</comment>
<keyword evidence="7 17" id="KW-0812">Transmembrane</keyword>
<keyword evidence="15 17" id="KW-0472">Membrane</keyword>
<evidence type="ECO:0000256" key="1">
    <source>
        <dbReference type="ARBA" id="ARBA00001946"/>
    </source>
</evidence>
<dbReference type="SUPFAM" id="SSF55658">
    <property type="entry name" value="L9 N-domain-like"/>
    <property type="match status" value="1"/>
</dbReference>